<sequence>MVVYRREVREQALVLFEYGFKYGAVSSKLGIGQGVARAWQDLYEACGKEALLDMGSTHRSYAYETKLEAVRRLEAGESPRQVMAGLHIASRSVLARWRAAWKQGGDDALRAKPRGRPRGSVNKPVEPTREQQLERRVLELECKLAVLEKARALRDSRG</sequence>
<dbReference type="InterPro" id="IPR010921">
    <property type="entry name" value="Trp_repressor/repl_initiator"/>
</dbReference>
<reference evidence="5 6" key="1">
    <citation type="submission" date="2014-03" db="EMBL/GenBank/DDBJ databases">
        <title>Genomics of Bifidobacteria.</title>
        <authorList>
            <person name="Ventura M."/>
            <person name="Milani C."/>
            <person name="Lugli G.A."/>
        </authorList>
    </citation>
    <scope>NUCLEOTIDE SEQUENCE [LARGE SCALE GENOMIC DNA]</scope>
    <source>
        <strain evidence="5 6">LMG 10738</strain>
    </source>
</reference>
<comment type="similarity">
    <text evidence="1">Belongs to the IS150/IS1296 orfA family.</text>
</comment>
<evidence type="ECO:0000259" key="3">
    <source>
        <dbReference type="Pfam" id="PF13518"/>
    </source>
</evidence>
<evidence type="ECO:0000256" key="1">
    <source>
        <dbReference type="ARBA" id="ARBA00038232"/>
    </source>
</evidence>
<dbReference type="InterPro" id="IPR052057">
    <property type="entry name" value="IS150/IS1296_orfA-like"/>
</dbReference>
<dbReference type="EMBL" id="JGYV01000002">
    <property type="protein sequence ID" value="KFI65262.1"/>
    <property type="molecule type" value="Genomic_DNA"/>
</dbReference>
<proteinExistence type="inferred from homology"/>
<keyword evidence="6" id="KW-1185">Reference proteome</keyword>
<name>A0A087B2L2_9BIFI</name>
<protein>
    <submittedName>
        <fullName evidence="5">Transposase</fullName>
    </submittedName>
</protein>
<evidence type="ECO:0000313" key="5">
    <source>
        <dbReference type="EMBL" id="KFI65262.1"/>
    </source>
</evidence>
<dbReference type="eggNOG" id="COG2963">
    <property type="taxonomic scope" value="Bacteria"/>
</dbReference>
<evidence type="ECO:0000313" key="4">
    <source>
        <dbReference type="EMBL" id="KFI63302.1"/>
    </source>
</evidence>
<organism evidence="5 6">
    <name type="scientific">Bifidobacterium cuniculi</name>
    <dbReference type="NCBI Taxonomy" id="1688"/>
    <lineage>
        <taxon>Bacteria</taxon>
        <taxon>Bacillati</taxon>
        <taxon>Actinomycetota</taxon>
        <taxon>Actinomycetes</taxon>
        <taxon>Bifidobacteriales</taxon>
        <taxon>Bifidobacteriaceae</taxon>
        <taxon>Bifidobacterium</taxon>
    </lineage>
</organism>
<feature type="domain" description="Insertion element IS150 protein InsJ-like helix-turn-helix" evidence="3">
    <location>
        <begin position="66"/>
        <end position="118"/>
    </location>
</feature>
<feature type="region of interest" description="Disordered" evidence="2">
    <location>
        <begin position="106"/>
        <end position="130"/>
    </location>
</feature>
<gene>
    <name evidence="5" type="ORF">BCUN_1028</name>
    <name evidence="4" type="ORF">BCUN_1270</name>
</gene>
<dbReference type="AlphaFoldDB" id="A0A087B2L2"/>
<evidence type="ECO:0000313" key="6">
    <source>
        <dbReference type="Proteomes" id="UP000029067"/>
    </source>
</evidence>
<dbReference type="STRING" id="1688.BCUN_1028"/>
<dbReference type="Proteomes" id="UP000029067">
    <property type="component" value="Unassembled WGS sequence"/>
</dbReference>
<dbReference type="PANTHER" id="PTHR33795">
    <property type="entry name" value="INSERTION ELEMENT IS150 PROTEIN INSJ"/>
    <property type="match status" value="1"/>
</dbReference>
<dbReference type="SUPFAM" id="SSF48295">
    <property type="entry name" value="TrpR-like"/>
    <property type="match status" value="1"/>
</dbReference>
<accession>A0A087B2L2</accession>
<dbReference type="PANTHER" id="PTHR33795:SF1">
    <property type="entry name" value="INSERTION ELEMENT IS150 PROTEIN INSJ"/>
    <property type="match status" value="1"/>
</dbReference>
<dbReference type="InterPro" id="IPR055247">
    <property type="entry name" value="InsJ-like_HTH"/>
</dbReference>
<dbReference type="EMBL" id="JGYV01000008">
    <property type="protein sequence ID" value="KFI63302.1"/>
    <property type="molecule type" value="Genomic_DNA"/>
</dbReference>
<comment type="caution">
    <text evidence="5">The sequence shown here is derived from an EMBL/GenBank/DDBJ whole genome shotgun (WGS) entry which is preliminary data.</text>
</comment>
<dbReference type="GO" id="GO:0043565">
    <property type="term" value="F:sequence-specific DNA binding"/>
    <property type="evidence" value="ECO:0007669"/>
    <property type="project" value="InterPro"/>
</dbReference>
<evidence type="ECO:0000256" key="2">
    <source>
        <dbReference type="SAM" id="MobiDB-lite"/>
    </source>
</evidence>
<dbReference type="Pfam" id="PF13518">
    <property type="entry name" value="HTH_28"/>
    <property type="match status" value="1"/>
</dbReference>